<dbReference type="OrthoDB" id="9784297at2"/>
<accession>A0A2G4RC86</accession>
<evidence type="ECO:0000259" key="3">
    <source>
        <dbReference type="Pfam" id="PF13304"/>
    </source>
</evidence>
<dbReference type="Pfam" id="PF13304">
    <property type="entry name" value="AAA_21"/>
    <property type="match status" value="1"/>
</dbReference>
<feature type="compositionally biased region" description="Basic and acidic residues" evidence="2">
    <location>
        <begin position="337"/>
        <end position="353"/>
    </location>
</feature>
<proteinExistence type="predicted"/>
<feature type="coiled-coil region" evidence="1">
    <location>
        <begin position="290"/>
        <end position="317"/>
    </location>
</feature>
<dbReference type="InterPro" id="IPR003959">
    <property type="entry name" value="ATPase_AAA_core"/>
</dbReference>
<dbReference type="RefSeq" id="WP_099541164.1">
    <property type="nucleotide sequence ID" value="NZ_PEBQ01000103.1"/>
</dbReference>
<feature type="domain" description="Rad50/SbcC-type AAA" evidence="4">
    <location>
        <begin position="23"/>
        <end position="98"/>
    </location>
</feature>
<dbReference type="AlphaFoldDB" id="A0A2G4RC86"/>
<dbReference type="Gene3D" id="3.40.50.300">
    <property type="entry name" value="P-loop containing nucleotide triphosphate hydrolases"/>
    <property type="match status" value="2"/>
</dbReference>
<dbReference type="Pfam" id="PF13476">
    <property type="entry name" value="AAA_23"/>
    <property type="match status" value="1"/>
</dbReference>
<keyword evidence="1" id="KW-0175">Coiled coil</keyword>
<sequence length="366" mass="41346">MRLMLRNDIPLHASTLGYLNKLAEITITKPLVFLTGPNGSGKSLILEAMRTAMHKTGYGFGTELADNGFNGYPIFSRRWQEHPANKKAGVDLAFLAVARSHDLHRWGPPEEVTIIPNCNGVLDTDALNWSGQQSYYFSARSNADRFDDGGFNMPLRRQIHEDQLRSYGEQMRGRLNYALAWATGLIEAPPPNARYETEVVRIARMNISDYLKDKPATSEKWLLLDEPETGLDELYLARFFSLLAERSKIGELRVFCATHSPFVPLLSSHPNVQIIDIRDLMGSENAIPDLSNEEVVKQEAQKALSDLQEDLAVAQRTKEHPGQGRFTVHNRRSIPPRHTDMEPYGTESRDMVRDFPLAVESKGKRD</sequence>
<dbReference type="GO" id="GO:0005524">
    <property type="term" value="F:ATP binding"/>
    <property type="evidence" value="ECO:0007669"/>
    <property type="project" value="InterPro"/>
</dbReference>
<feature type="domain" description="ATPase AAA-type core" evidence="3">
    <location>
        <begin position="214"/>
        <end position="263"/>
    </location>
</feature>
<dbReference type="GO" id="GO:0016887">
    <property type="term" value="F:ATP hydrolysis activity"/>
    <property type="evidence" value="ECO:0007669"/>
    <property type="project" value="InterPro"/>
</dbReference>
<dbReference type="EMBL" id="PEBQ01000103">
    <property type="protein sequence ID" value="PHY94176.1"/>
    <property type="molecule type" value="Genomic_DNA"/>
</dbReference>
<evidence type="ECO:0000259" key="4">
    <source>
        <dbReference type="Pfam" id="PF13476"/>
    </source>
</evidence>
<keyword evidence="6" id="KW-1185">Reference proteome</keyword>
<dbReference type="SUPFAM" id="SSF52540">
    <property type="entry name" value="P-loop containing nucleoside triphosphate hydrolases"/>
    <property type="match status" value="1"/>
</dbReference>
<dbReference type="InterPro" id="IPR027417">
    <property type="entry name" value="P-loop_NTPase"/>
</dbReference>
<name>A0A2G4RC86_9PROT</name>
<dbReference type="GO" id="GO:0006302">
    <property type="term" value="P:double-strand break repair"/>
    <property type="evidence" value="ECO:0007669"/>
    <property type="project" value="InterPro"/>
</dbReference>
<evidence type="ECO:0000256" key="1">
    <source>
        <dbReference type="SAM" id="Coils"/>
    </source>
</evidence>
<reference evidence="5 6" key="1">
    <citation type="submission" date="2017-10" db="EMBL/GenBank/DDBJ databases">
        <title>Genomic analysis of the genus Acetobacter.</title>
        <authorList>
            <person name="Kim K.H."/>
            <person name="Chun B.H."/>
            <person name="Son A.R."/>
            <person name="Jeon C.O."/>
        </authorList>
    </citation>
    <scope>NUCLEOTIDE SEQUENCE [LARGE SCALE GENOMIC DNA]</scope>
    <source>
        <strain evidence="5 6">LHT 2458</strain>
    </source>
</reference>
<organism evidence="5 6">
    <name type="scientific">Acetobacter pomorum</name>
    <dbReference type="NCBI Taxonomy" id="65959"/>
    <lineage>
        <taxon>Bacteria</taxon>
        <taxon>Pseudomonadati</taxon>
        <taxon>Pseudomonadota</taxon>
        <taxon>Alphaproteobacteria</taxon>
        <taxon>Acetobacterales</taxon>
        <taxon>Acetobacteraceae</taxon>
        <taxon>Acetobacter</taxon>
    </lineage>
</organism>
<evidence type="ECO:0000313" key="5">
    <source>
        <dbReference type="EMBL" id="PHY94176.1"/>
    </source>
</evidence>
<dbReference type="Proteomes" id="UP000228751">
    <property type="component" value="Unassembled WGS sequence"/>
</dbReference>
<evidence type="ECO:0000313" key="6">
    <source>
        <dbReference type="Proteomes" id="UP000228751"/>
    </source>
</evidence>
<feature type="region of interest" description="Disordered" evidence="2">
    <location>
        <begin position="317"/>
        <end position="366"/>
    </location>
</feature>
<evidence type="ECO:0000256" key="2">
    <source>
        <dbReference type="SAM" id="MobiDB-lite"/>
    </source>
</evidence>
<protein>
    <submittedName>
        <fullName evidence="5">Uncharacterized protein</fullName>
    </submittedName>
</protein>
<dbReference type="InterPro" id="IPR038729">
    <property type="entry name" value="Rad50/SbcC_AAA"/>
</dbReference>
<comment type="caution">
    <text evidence="5">The sequence shown here is derived from an EMBL/GenBank/DDBJ whole genome shotgun (WGS) entry which is preliminary data.</text>
</comment>
<gene>
    <name evidence="5" type="ORF">CSR02_07715</name>
</gene>